<dbReference type="InterPro" id="IPR050109">
    <property type="entry name" value="HTH-type_TetR-like_transc_reg"/>
</dbReference>
<keyword evidence="6" id="KW-1185">Reference proteome</keyword>
<dbReference type="SUPFAM" id="SSF46689">
    <property type="entry name" value="Homeodomain-like"/>
    <property type="match status" value="1"/>
</dbReference>
<dbReference type="PANTHER" id="PTHR30055">
    <property type="entry name" value="HTH-TYPE TRANSCRIPTIONAL REGULATOR RUTR"/>
    <property type="match status" value="1"/>
</dbReference>
<feature type="domain" description="HTH tetR-type" evidence="4">
    <location>
        <begin position="29"/>
        <end position="89"/>
    </location>
</feature>
<protein>
    <submittedName>
        <fullName evidence="5">TetR/AcrR family transcriptional regulator</fullName>
    </submittedName>
</protein>
<keyword evidence="1 2" id="KW-0238">DNA-binding</keyword>
<dbReference type="SUPFAM" id="SSF48498">
    <property type="entry name" value="Tetracyclin repressor-like, C-terminal domain"/>
    <property type="match status" value="1"/>
</dbReference>
<dbReference type="GO" id="GO:0000976">
    <property type="term" value="F:transcription cis-regulatory region binding"/>
    <property type="evidence" value="ECO:0007669"/>
    <property type="project" value="TreeGrafter"/>
</dbReference>
<feature type="DNA-binding region" description="H-T-H motif" evidence="2">
    <location>
        <begin position="52"/>
        <end position="71"/>
    </location>
</feature>
<dbReference type="Gene3D" id="1.10.357.10">
    <property type="entry name" value="Tetracycline Repressor, domain 2"/>
    <property type="match status" value="1"/>
</dbReference>
<dbReference type="InterPro" id="IPR036271">
    <property type="entry name" value="Tet_transcr_reg_TetR-rel_C_sf"/>
</dbReference>
<sequence>MEPTSLFDDNSGPAAPIPARTGGPVTSPDTTRAKIVTAAADLFTRCGVRAVGINEIWRAAEVAKSTLYQHFRSKDELVAAVLRQRNDEWCARLRDLAATASTPRDRLLAIFDLLGQEFADPAYRGSDLLNFAAEYPDPDHPVRVAIRDHKREILRYLAELAAAAQEPDPDKAAATVLTLADGAACARVGLGDSTAAALAREAASRLLTHG</sequence>
<dbReference type="PRINTS" id="PR00455">
    <property type="entry name" value="HTHTETR"/>
</dbReference>
<dbReference type="PROSITE" id="PS50977">
    <property type="entry name" value="HTH_TETR_2"/>
    <property type="match status" value="1"/>
</dbReference>
<organism evidence="5 6">
    <name type="scientific">Streptomyces acidicola</name>
    <dbReference type="NCBI Taxonomy" id="2596892"/>
    <lineage>
        <taxon>Bacteria</taxon>
        <taxon>Bacillati</taxon>
        <taxon>Actinomycetota</taxon>
        <taxon>Actinomycetes</taxon>
        <taxon>Kitasatosporales</taxon>
        <taxon>Streptomycetaceae</taxon>
        <taxon>Streptomyces</taxon>
    </lineage>
</organism>
<dbReference type="PANTHER" id="PTHR30055:SF200">
    <property type="entry name" value="HTH-TYPE TRANSCRIPTIONAL REPRESSOR BDCR"/>
    <property type="match status" value="1"/>
</dbReference>
<proteinExistence type="predicted"/>
<comment type="caution">
    <text evidence="5">The sequence shown here is derived from an EMBL/GenBank/DDBJ whole genome shotgun (WGS) entry which is preliminary data.</text>
</comment>
<feature type="region of interest" description="Disordered" evidence="3">
    <location>
        <begin position="1"/>
        <end position="29"/>
    </location>
</feature>
<dbReference type="Pfam" id="PF00440">
    <property type="entry name" value="TetR_N"/>
    <property type="match status" value="1"/>
</dbReference>
<dbReference type="GO" id="GO:0003700">
    <property type="term" value="F:DNA-binding transcription factor activity"/>
    <property type="evidence" value="ECO:0007669"/>
    <property type="project" value="TreeGrafter"/>
</dbReference>
<reference evidence="5 6" key="1">
    <citation type="submission" date="2019-09" db="EMBL/GenBank/DDBJ databases">
        <authorList>
            <person name="Duangmal K."/>
            <person name="Teo W.F.A."/>
            <person name="Lipun K."/>
        </authorList>
    </citation>
    <scope>NUCLEOTIDE SEQUENCE [LARGE SCALE GENOMIC DNA]</scope>
    <source>
        <strain evidence="5 6">K1PN6</strain>
    </source>
</reference>
<evidence type="ECO:0000313" key="6">
    <source>
        <dbReference type="Proteomes" id="UP000373149"/>
    </source>
</evidence>
<accession>A0A5N8WMI2</accession>
<dbReference type="InterPro" id="IPR009057">
    <property type="entry name" value="Homeodomain-like_sf"/>
</dbReference>
<evidence type="ECO:0000256" key="1">
    <source>
        <dbReference type="ARBA" id="ARBA00023125"/>
    </source>
</evidence>
<gene>
    <name evidence="5" type="ORF">FPZ41_08720</name>
</gene>
<name>A0A5N8WMI2_9ACTN</name>
<evidence type="ECO:0000256" key="3">
    <source>
        <dbReference type="SAM" id="MobiDB-lite"/>
    </source>
</evidence>
<dbReference type="InterPro" id="IPR001647">
    <property type="entry name" value="HTH_TetR"/>
</dbReference>
<evidence type="ECO:0000313" key="5">
    <source>
        <dbReference type="EMBL" id="MPY48643.1"/>
    </source>
</evidence>
<evidence type="ECO:0000256" key="2">
    <source>
        <dbReference type="PROSITE-ProRule" id="PRU00335"/>
    </source>
</evidence>
<dbReference type="EMBL" id="VMNX01000019">
    <property type="protein sequence ID" value="MPY48643.1"/>
    <property type="molecule type" value="Genomic_DNA"/>
</dbReference>
<dbReference type="AlphaFoldDB" id="A0A5N8WMI2"/>
<dbReference type="Proteomes" id="UP000373149">
    <property type="component" value="Unassembled WGS sequence"/>
</dbReference>
<evidence type="ECO:0000259" key="4">
    <source>
        <dbReference type="PROSITE" id="PS50977"/>
    </source>
</evidence>